<reference evidence="5 6" key="1">
    <citation type="submission" date="2020-05" db="EMBL/GenBank/DDBJ databases">
        <title>Genome Sequencing of Type Strains.</title>
        <authorList>
            <person name="Lemaire J.F."/>
            <person name="Inderbitzin P."/>
            <person name="Gregorio O.A."/>
            <person name="Collins S.B."/>
            <person name="Wespe N."/>
            <person name="Knight-Connoni V."/>
        </authorList>
    </citation>
    <scope>NUCLEOTIDE SEQUENCE [LARGE SCALE GENOMIC DNA]</scope>
    <source>
        <strain evidence="5 6">DSM 100049</strain>
    </source>
</reference>
<feature type="chain" id="PRO_5031191755" evidence="4">
    <location>
        <begin position="17"/>
        <end position="239"/>
    </location>
</feature>
<dbReference type="InterPro" id="IPR019734">
    <property type="entry name" value="TPR_rpt"/>
</dbReference>
<evidence type="ECO:0000256" key="4">
    <source>
        <dbReference type="SAM" id="SignalP"/>
    </source>
</evidence>
<keyword evidence="4" id="KW-0732">Signal</keyword>
<keyword evidence="1" id="KW-0677">Repeat</keyword>
<evidence type="ECO:0000313" key="6">
    <source>
        <dbReference type="Proteomes" id="UP000536441"/>
    </source>
</evidence>
<accession>A0A7Y6B3I5</accession>
<keyword evidence="2 3" id="KW-0802">TPR repeat</keyword>
<dbReference type="EMBL" id="JABMCH010000049">
    <property type="protein sequence ID" value="NUU45886.1"/>
    <property type="molecule type" value="Genomic_DNA"/>
</dbReference>
<dbReference type="SMART" id="SM00028">
    <property type="entry name" value="TPR"/>
    <property type="match status" value="2"/>
</dbReference>
<name>A0A7Y6B3I5_9SPHN</name>
<feature type="signal peptide" evidence="4">
    <location>
        <begin position="1"/>
        <end position="16"/>
    </location>
</feature>
<dbReference type="AlphaFoldDB" id="A0A7Y6B3I5"/>
<dbReference type="Pfam" id="PF13181">
    <property type="entry name" value="TPR_8"/>
    <property type="match status" value="1"/>
</dbReference>
<dbReference type="RefSeq" id="WP_175310672.1">
    <property type="nucleotide sequence ID" value="NZ_CBCRYR010000092.1"/>
</dbReference>
<proteinExistence type="predicted"/>
<dbReference type="Gene3D" id="1.25.40.10">
    <property type="entry name" value="Tetratricopeptide repeat domain"/>
    <property type="match status" value="2"/>
</dbReference>
<sequence length="239" mass="25906">MSLLSSIAALVLAVQATPPPAPPSADKAPSLDQRMMPQLQAAAQAVRAHQPQAAIDALAPVLAAYDADLARETRRIYCGMSVQETLLYLTMAAKDKVAAVAVPPGYCTALYLKGYALVDLGRMAEAKAIYERLLTLAPMYAQYQTEYGQLIRLEKDWPHMLAICTKAGEAAAIADPALKPRQQGAALRCQGYALTELHRYDEAEKRYRDALAINPKDAVAQHELGYIAQQRAKAKPTAS</sequence>
<evidence type="ECO:0000256" key="2">
    <source>
        <dbReference type="ARBA" id="ARBA00022803"/>
    </source>
</evidence>
<dbReference type="SUPFAM" id="SSF48452">
    <property type="entry name" value="TPR-like"/>
    <property type="match status" value="1"/>
</dbReference>
<evidence type="ECO:0000256" key="3">
    <source>
        <dbReference type="PROSITE-ProRule" id="PRU00339"/>
    </source>
</evidence>
<comment type="caution">
    <text evidence="5">The sequence shown here is derived from an EMBL/GenBank/DDBJ whole genome shotgun (WGS) entry which is preliminary data.</text>
</comment>
<evidence type="ECO:0000313" key="5">
    <source>
        <dbReference type="EMBL" id="NUU45886.1"/>
    </source>
</evidence>
<dbReference type="InterPro" id="IPR013105">
    <property type="entry name" value="TPR_2"/>
</dbReference>
<feature type="repeat" description="TPR" evidence="3">
    <location>
        <begin position="184"/>
        <end position="217"/>
    </location>
</feature>
<organism evidence="5 6">
    <name type="scientific">Sphingomonas zeae</name>
    <dbReference type="NCBI Taxonomy" id="1646122"/>
    <lineage>
        <taxon>Bacteria</taxon>
        <taxon>Pseudomonadati</taxon>
        <taxon>Pseudomonadota</taxon>
        <taxon>Alphaproteobacteria</taxon>
        <taxon>Sphingomonadales</taxon>
        <taxon>Sphingomonadaceae</taxon>
        <taxon>Sphingomonas</taxon>
    </lineage>
</organism>
<dbReference type="Proteomes" id="UP000536441">
    <property type="component" value="Unassembled WGS sequence"/>
</dbReference>
<dbReference type="InterPro" id="IPR011990">
    <property type="entry name" value="TPR-like_helical_dom_sf"/>
</dbReference>
<dbReference type="Pfam" id="PF07719">
    <property type="entry name" value="TPR_2"/>
    <property type="match status" value="1"/>
</dbReference>
<keyword evidence="6" id="KW-1185">Reference proteome</keyword>
<protein>
    <submittedName>
        <fullName evidence="5">Tetratricopeptide repeat protein</fullName>
    </submittedName>
</protein>
<evidence type="ECO:0000256" key="1">
    <source>
        <dbReference type="ARBA" id="ARBA00022737"/>
    </source>
</evidence>
<dbReference type="PROSITE" id="PS50005">
    <property type="entry name" value="TPR"/>
    <property type="match status" value="1"/>
</dbReference>
<gene>
    <name evidence="5" type="ORF">HP438_02695</name>
</gene>